<evidence type="ECO:0000313" key="2">
    <source>
        <dbReference type="Proteomes" id="UP001642464"/>
    </source>
</evidence>
<evidence type="ECO:0000313" key="1">
    <source>
        <dbReference type="EMBL" id="CAK8986186.1"/>
    </source>
</evidence>
<dbReference type="Proteomes" id="UP001642464">
    <property type="component" value="Unassembled WGS sequence"/>
</dbReference>
<comment type="caution">
    <text evidence="1">The sequence shown here is derived from an EMBL/GenBank/DDBJ whole genome shotgun (WGS) entry which is preliminary data.</text>
</comment>
<protein>
    <submittedName>
        <fullName evidence="1">Uncharacterized protein</fullName>
    </submittedName>
</protein>
<name>A0ABP0H7J9_9DINO</name>
<organism evidence="1 2">
    <name type="scientific">Durusdinium trenchii</name>
    <dbReference type="NCBI Taxonomy" id="1381693"/>
    <lineage>
        <taxon>Eukaryota</taxon>
        <taxon>Sar</taxon>
        <taxon>Alveolata</taxon>
        <taxon>Dinophyceae</taxon>
        <taxon>Suessiales</taxon>
        <taxon>Symbiodiniaceae</taxon>
        <taxon>Durusdinium</taxon>
    </lineage>
</organism>
<sequence length="150" mass="17097">MLRPCDPCGLRLHRPGGCLQGWLGQACVQVLQAFKRCHHGGPFFVEEPEEKDDEDEADESLGVNLDEEVTFEFLLGTGLWQTSLRLTYDTVISMDLNPPSPVMRQAYSYKYHDYRHFQKHGTVGQVGQMFWGGGGGGWKDKRQGWKTQNY</sequence>
<dbReference type="PROSITE" id="PS51257">
    <property type="entry name" value="PROKAR_LIPOPROTEIN"/>
    <property type="match status" value="1"/>
</dbReference>
<reference evidence="1 2" key="1">
    <citation type="submission" date="2024-02" db="EMBL/GenBank/DDBJ databases">
        <authorList>
            <person name="Chen Y."/>
            <person name="Shah S."/>
            <person name="Dougan E. K."/>
            <person name="Thang M."/>
            <person name="Chan C."/>
        </authorList>
    </citation>
    <scope>NUCLEOTIDE SEQUENCE [LARGE SCALE GENOMIC DNA]</scope>
</reference>
<keyword evidence="2" id="KW-1185">Reference proteome</keyword>
<dbReference type="EMBL" id="CAXAMM010000148">
    <property type="protein sequence ID" value="CAK8986186.1"/>
    <property type="molecule type" value="Genomic_DNA"/>
</dbReference>
<proteinExistence type="predicted"/>
<accession>A0ABP0H7J9</accession>
<gene>
    <name evidence="1" type="ORF">SCF082_LOCUS447</name>
</gene>